<name>D1PFQ4_9BACT</name>
<dbReference type="PaxDb" id="537011-PREVCOP_06062"/>
<proteinExistence type="predicted"/>
<sequence>MRVRSLLLTLVLSLLVGKSLGVSFTLDGITYVANADTAIIKGYDAIPENGELTLASTVSYGGKDYRVTTVQNSAFLSCTELKKLVVPSTIKYIWEGAFENCVNMTQLVLSEGEERLDAVGDAFKNCGIEEVSIGRNLKEGIFCNSESLVTVKLAKNVTTIPSYAFSGCKKLSAINLENVKRIGESAFGGCAMLKEVNIEKVVEIDREAFYGVGVEIIELPETLEDLNFLSFAYCESLKHVTIKSKLYEIPQSCFIGCSNLESVDLPLSLRKICYDAFKECNSLSQVSWGNVETIQSHAFENAGFVDLTMPVSLKKIDFGAFKGCLNLKKVDLTASSILTLNGFYRCESLKQVLLPQKLQEIENGCFKDCSELEEIEFPTTLNKISRMSFSDMTKLKEIDFSKTMVHVIPDYCFYGCQSLVKVILNEATDSIENGAFNGCSALSELLNCSNIKIVYADAFKDTKLFDGATDKGPVMVGSAMYRYNGTIEDKEYTVPSGVTCLCDGVFANFNFQAIKLNDGLLYIGDRAFDNCTNLVSLSIPGSVNYVGGSANCKSLTAFTVQTGDGQLSLGEFSGSPIKKLTLKRNLTSSCNWMPKLESLIIGKEVKTLWGNSFESSENLVNLELLDSDKKLSLGTLPINHVQSLYLGRNICDLKSSKKGELFSSFKELSLLTIGEMVDSICDYFAYNNTKLETLNIDGKITYVGKSAFAGAVNLRTLKLSSNVKKVDVSAFWGLENLESVTLNDGLENIEASSFAFNNKNTLPYIYIPKTVKTMGASAFLGIKCKKVVFPEGLEVIGHNAFSNVQTDSIVLPSTIKYLHESFSFSGIKYVDASRIKCNLNSSFYENRYLKKIILPVEGLNSLTENEFWYCTSLENIDLPKTLKTIDHDAFSATKIEELHMPSSVTSVGFDIFRQVYDVKKEKNPIVFLDGGEKNEPVLLKRSFEYYSSATNSLRKLDVNRDFTYDFTDDYSVNEQKLYVDSLILRDIREFKIIGNKNNSIIPSTTICLSHDLTSCDCWKPASGKVFVLPGSQLPKDETTEMYTVNKLAYEQPSDGDVLFDGVNNMPFEITPVFYQDNQEVTLKEVGDYDLSMKISGTSFDGIYPTGLKVSVSTASGIGNITVDEHKSNCPIYNLNGQRVDESYKGIIIQKGKKRIAK</sequence>
<accession>D1PFQ4</accession>
<dbReference type="Proteomes" id="UP000004477">
    <property type="component" value="Unassembled WGS sequence"/>
</dbReference>
<dbReference type="InterPro" id="IPR026906">
    <property type="entry name" value="LRR_5"/>
</dbReference>
<dbReference type="OrthoDB" id="1068223at2"/>
<dbReference type="InterPro" id="IPR053139">
    <property type="entry name" value="Surface_bspA-like"/>
</dbReference>
<evidence type="ECO:0000313" key="1">
    <source>
        <dbReference type="EMBL" id="EFB34343.1"/>
    </source>
</evidence>
<dbReference type="PANTHER" id="PTHR45661">
    <property type="entry name" value="SURFACE ANTIGEN"/>
    <property type="match status" value="1"/>
</dbReference>
<comment type="caution">
    <text evidence="1">The sequence shown here is derived from an EMBL/GenBank/DDBJ whole genome shotgun (WGS) entry which is preliminary data.</text>
</comment>
<dbReference type="Pfam" id="PF13306">
    <property type="entry name" value="LRR_5"/>
    <property type="match status" value="6"/>
</dbReference>
<dbReference type="RefSeq" id="WP_006848743.1">
    <property type="nucleotide sequence ID" value="NZ_CP085932.1"/>
</dbReference>
<dbReference type="Gene3D" id="3.80.10.10">
    <property type="entry name" value="Ribonuclease Inhibitor"/>
    <property type="match status" value="7"/>
</dbReference>
<dbReference type="PANTHER" id="PTHR45661:SF3">
    <property type="entry name" value="IG-LIKE DOMAIN-CONTAINING PROTEIN"/>
    <property type="match status" value="1"/>
</dbReference>
<dbReference type="SUPFAM" id="SSF52058">
    <property type="entry name" value="L domain-like"/>
    <property type="match status" value="2"/>
</dbReference>
<dbReference type="EMBL" id="ACBX02000037">
    <property type="protein sequence ID" value="EFB34343.1"/>
    <property type="molecule type" value="Genomic_DNA"/>
</dbReference>
<dbReference type="AlphaFoldDB" id="D1PFQ4"/>
<dbReference type="InterPro" id="IPR032675">
    <property type="entry name" value="LRR_dom_sf"/>
</dbReference>
<keyword evidence="2" id="KW-1185">Reference proteome</keyword>
<gene>
    <name evidence="1" type="ORF">PREVCOP_06062</name>
</gene>
<protein>
    <submittedName>
        <fullName evidence="1">Uncharacterized protein</fullName>
    </submittedName>
</protein>
<dbReference type="HOGENOM" id="CLU_275685_0_0_10"/>
<dbReference type="STRING" id="537011.PREVCOP_06062"/>
<evidence type="ECO:0000313" key="2">
    <source>
        <dbReference type="Proteomes" id="UP000004477"/>
    </source>
</evidence>
<dbReference type="GeneID" id="69849033"/>
<reference evidence="1" key="1">
    <citation type="submission" date="2009-11" db="EMBL/GenBank/DDBJ databases">
        <authorList>
            <person name="Weinstock G."/>
            <person name="Sodergren E."/>
            <person name="Clifton S."/>
            <person name="Fulton L."/>
            <person name="Fulton B."/>
            <person name="Courtney L."/>
            <person name="Fronick C."/>
            <person name="Harrison M."/>
            <person name="Strong C."/>
            <person name="Farmer C."/>
            <person name="Delahaunty K."/>
            <person name="Markovic C."/>
            <person name="Hall O."/>
            <person name="Minx P."/>
            <person name="Tomlinson C."/>
            <person name="Mitreva M."/>
            <person name="Nelson J."/>
            <person name="Hou S."/>
            <person name="Wollam A."/>
            <person name="Pepin K.H."/>
            <person name="Johnson M."/>
            <person name="Bhonagiri V."/>
            <person name="Nash W.E."/>
            <person name="Warren W."/>
            <person name="Chinwalla A."/>
            <person name="Mardis E.R."/>
            <person name="Wilson R.K."/>
        </authorList>
    </citation>
    <scope>NUCLEOTIDE SEQUENCE [LARGE SCALE GENOMIC DNA]</scope>
    <source>
        <strain evidence="1">DSM 18205</strain>
    </source>
</reference>
<organism evidence="1 2">
    <name type="scientific">Segatella copri DSM 18205</name>
    <dbReference type="NCBI Taxonomy" id="537011"/>
    <lineage>
        <taxon>Bacteria</taxon>
        <taxon>Pseudomonadati</taxon>
        <taxon>Bacteroidota</taxon>
        <taxon>Bacteroidia</taxon>
        <taxon>Bacteroidales</taxon>
        <taxon>Prevotellaceae</taxon>
        <taxon>Segatella</taxon>
    </lineage>
</organism>